<dbReference type="GO" id="GO:0004065">
    <property type="term" value="F:arylsulfatase activity"/>
    <property type="evidence" value="ECO:0007669"/>
    <property type="project" value="UniProtKB-EC"/>
</dbReference>
<evidence type="ECO:0000256" key="2">
    <source>
        <dbReference type="ARBA" id="ARBA00022723"/>
    </source>
</evidence>
<keyword evidence="2" id="KW-0479">Metal-binding</keyword>
<keyword evidence="4" id="KW-0106">Calcium</keyword>
<dbReference type="Pfam" id="PF00884">
    <property type="entry name" value="Sulfatase"/>
    <property type="match status" value="1"/>
</dbReference>
<dbReference type="PANTHER" id="PTHR42693">
    <property type="entry name" value="ARYLSULFATASE FAMILY MEMBER"/>
    <property type="match status" value="1"/>
</dbReference>
<reference evidence="7 8" key="1">
    <citation type="submission" date="2019-02" db="EMBL/GenBank/DDBJ databases">
        <title>Deep-cultivation of Planctomycetes and their phenomic and genomic characterization uncovers novel biology.</title>
        <authorList>
            <person name="Wiegand S."/>
            <person name="Jogler M."/>
            <person name="Boedeker C."/>
            <person name="Pinto D."/>
            <person name="Vollmers J."/>
            <person name="Rivas-Marin E."/>
            <person name="Kohn T."/>
            <person name="Peeters S.H."/>
            <person name="Heuer A."/>
            <person name="Rast P."/>
            <person name="Oberbeckmann S."/>
            <person name="Bunk B."/>
            <person name="Jeske O."/>
            <person name="Meyerdierks A."/>
            <person name="Storesund J.E."/>
            <person name="Kallscheuer N."/>
            <person name="Luecker S."/>
            <person name="Lage O.M."/>
            <person name="Pohl T."/>
            <person name="Merkel B.J."/>
            <person name="Hornburger P."/>
            <person name="Mueller R.-W."/>
            <person name="Bruemmer F."/>
            <person name="Labrenz M."/>
            <person name="Spormann A.M."/>
            <person name="Op Den Camp H."/>
            <person name="Overmann J."/>
            <person name="Amann R."/>
            <person name="Jetten M.S.M."/>
            <person name="Mascher T."/>
            <person name="Medema M.H."/>
            <person name="Devos D.P."/>
            <person name="Kaster A.-K."/>
            <person name="Ovreas L."/>
            <person name="Rohde M."/>
            <person name="Galperin M.Y."/>
            <person name="Jogler C."/>
        </authorList>
    </citation>
    <scope>NUCLEOTIDE SEQUENCE [LARGE SCALE GENOMIC DNA]</scope>
    <source>
        <strain evidence="7 8">Pla100</strain>
    </source>
</reference>
<keyword evidence="8" id="KW-1185">Reference proteome</keyword>
<dbReference type="PROSITE" id="PS00523">
    <property type="entry name" value="SULFATASE_1"/>
    <property type="match status" value="1"/>
</dbReference>
<dbReference type="Gene3D" id="3.40.720.10">
    <property type="entry name" value="Alkaline Phosphatase, subunit A"/>
    <property type="match status" value="1"/>
</dbReference>
<dbReference type="EC" id="3.1.6.1" evidence="7"/>
<dbReference type="CDD" id="cd16026">
    <property type="entry name" value="GALNS_like"/>
    <property type="match status" value="1"/>
</dbReference>
<evidence type="ECO:0000313" key="8">
    <source>
        <dbReference type="Proteomes" id="UP000316213"/>
    </source>
</evidence>
<evidence type="ECO:0000256" key="4">
    <source>
        <dbReference type="ARBA" id="ARBA00022837"/>
    </source>
</evidence>
<comment type="caution">
    <text evidence="7">The sequence shown here is derived from an EMBL/GenBank/DDBJ whole genome shotgun (WGS) entry which is preliminary data.</text>
</comment>
<comment type="similarity">
    <text evidence="1">Belongs to the sulfatase family.</text>
</comment>
<proteinExistence type="inferred from homology"/>
<dbReference type="InterPro" id="IPR017850">
    <property type="entry name" value="Alkaline_phosphatase_core_sf"/>
</dbReference>
<dbReference type="OrthoDB" id="9783154at2"/>
<organism evidence="7 8">
    <name type="scientific">Neorhodopirellula pilleata</name>
    <dbReference type="NCBI Taxonomy" id="2714738"/>
    <lineage>
        <taxon>Bacteria</taxon>
        <taxon>Pseudomonadati</taxon>
        <taxon>Planctomycetota</taxon>
        <taxon>Planctomycetia</taxon>
        <taxon>Pirellulales</taxon>
        <taxon>Pirellulaceae</taxon>
        <taxon>Neorhodopirellula</taxon>
    </lineage>
</organism>
<dbReference type="SUPFAM" id="SSF53649">
    <property type="entry name" value="Alkaline phosphatase-like"/>
    <property type="match status" value="1"/>
</dbReference>
<dbReference type="PANTHER" id="PTHR42693:SF53">
    <property type="entry name" value="ENDO-4-O-SULFATASE"/>
    <property type="match status" value="1"/>
</dbReference>
<dbReference type="EMBL" id="SJPM01000011">
    <property type="protein sequence ID" value="TWT92652.1"/>
    <property type="molecule type" value="Genomic_DNA"/>
</dbReference>
<feature type="domain" description="Sulfatase N-terminal" evidence="6">
    <location>
        <begin position="37"/>
        <end position="372"/>
    </location>
</feature>
<dbReference type="Pfam" id="PF14707">
    <property type="entry name" value="Sulfatase_C"/>
    <property type="match status" value="1"/>
</dbReference>
<dbReference type="InterPro" id="IPR024607">
    <property type="entry name" value="Sulfatase_CS"/>
</dbReference>
<keyword evidence="3 7" id="KW-0378">Hydrolase</keyword>
<evidence type="ECO:0000256" key="5">
    <source>
        <dbReference type="SAM" id="MobiDB-lite"/>
    </source>
</evidence>
<dbReference type="Gene3D" id="3.30.1120.10">
    <property type="match status" value="1"/>
</dbReference>
<dbReference type="InterPro" id="IPR050738">
    <property type="entry name" value="Sulfatase"/>
</dbReference>
<evidence type="ECO:0000313" key="7">
    <source>
        <dbReference type="EMBL" id="TWT92652.1"/>
    </source>
</evidence>
<protein>
    <submittedName>
        <fullName evidence="7">Arylsulfatase</fullName>
        <ecNumber evidence="7">3.1.6.1</ecNumber>
    </submittedName>
</protein>
<dbReference type="AlphaFoldDB" id="A0A5C5ZYB0"/>
<gene>
    <name evidence="7" type="primary">atsA_59</name>
    <name evidence="7" type="ORF">Pla100_46720</name>
</gene>
<dbReference type="Proteomes" id="UP000316213">
    <property type="component" value="Unassembled WGS sequence"/>
</dbReference>
<dbReference type="InterPro" id="IPR000917">
    <property type="entry name" value="Sulfatase_N"/>
</dbReference>
<evidence type="ECO:0000259" key="6">
    <source>
        <dbReference type="Pfam" id="PF00884"/>
    </source>
</evidence>
<evidence type="ECO:0000256" key="1">
    <source>
        <dbReference type="ARBA" id="ARBA00008779"/>
    </source>
</evidence>
<name>A0A5C5ZYB0_9BACT</name>
<sequence>MKCTTVLSANRIVLVWIAMALASAAWFDIASADERLPNFVLINVDDLGYADIGPFGSDNRTPHLNQMAAEGRRLTNHYAAPVCSPSRASLMTGCYPKRVLPISHVLFPAGEVGLNPDEVTVAELLKQTGYATACFGKWHLGDQPPFLPTNQGFDTYFGIPYSNDMGPPQDGSKSNPGKPLPEASPQQLANDRNNRDELGIRGRAQPPLPLLEDDKVVGRVGAKEQAEVTRQYTERATKFIRDHQDQPFFVYLPHSAVHFPLYPSKDFIGTSPNGLIGDWAQEVDWSVGEIMNTIRELNLQNETLVIFTSDNGGALNHGSNNQPLRGSKGQTWEGGIRVCTVAWWPGKIPPGTSTDAITSTMDILPTFASLAGTRPPQDCKIDGVDITPVLFGDPENEPRQDFLYFRGLNLQAVRSGPWKLHLSVADPNRNANKRTPSPQLFHLGDDIGETNDLSKANPEMVMQLQRLAQSVNEDLGTNNIGPGCRPLGRFENPEPLIHADGTVRVNAIANTKSFP</sequence>
<feature type="region of interest" description="Disordered" evidence="5">
    <location>
        <begin position="158"/>
        <end position="207"/>
    </location>
</feature>
<accession>A0A5C5ZYB0</accession>
<dbReference type="GO" id="GO:0046872">
    <property type="term" value="F:metal ion binding"/>
    <property type="evidence" value="ECO:0007669"/>
    <property type="project" value="UniProtKB-KW"/>
</dbReference>
<evidence type="ECO:0000256" key="3">
    <source>
        <dbReference type="ARBA" id="ARBA00022801"/>
    </source>
</evidence>